<proteinExistence type="predicted"/>
<protein>
    <submittedName>
        <fullName evidence="1">Uncharacterized protein</fullName>
    </submittedName>
</protein>
<gene>
    <name evidence="1" type="ORF">S03H2_04902</name>
</gene>
<feature type="non-terminal residue" evidence="1">
    <location>
        <position position="1"/>
    </location>
</feature>
<organism evidence="1">
    <name type="scientific">marine sediment metagenome</name>
    <dbReference type="NCBI Taxonomy" id="412755"/>
    <lineage>
        <taxon>unclassified sequences</taxon>
        <taxon>metagenomes</taxon>
        <taxon>ecological metagenomes</taxon>
    </lineage>
</organism>
<dbReference type="AlphaFoldDB" id="X1DS81"/>
<name>X1DS81_9ZZZZ</name>
<comment type="caution">
    <text evidence="1">The sequence shown here is derived from an EMBL/GenBank/DDBJ whole genome shotgun (WGS) entry which is preliminary data.</text>
</comment>
<accession>X1DS81</accession>
<evidence type="ECO:0000313" key="1">
    <source>
        <dbReference type="EMBL" id="GAH23007.1"/>
    </source>
</evidence>
<sequence>CPEEAITLQLREDGEEPFNKVIEMGMAILEGKKKSK</sequence>
<dbReference type="EMBL" id="BARU01001993">
    <property type="protein sequence ID" value="GAH23007.1"/>
    <property type="molecule type" value="Genomic_DNA"/>
</dbReference>
<reference evidence="1" key="1">
    <citation type="journal article" date="2014" name="Front. Microbiol.">
        <title>High frequency of phylogenetically diverse reductive dehalogenase-homologous genes in deep subseafloor sedimentary metagenomes.</title>
        <authorList>
            <person name="Kawai M."/>
            <person name="Futagami T."/>
            <person name="Toyoda A."/>
            <person name="Takaki Y."/>
            <person name="Nishi S."/>
            <person name="Hori S."/>
            <person name="Arai W."/>
            <person name="Tsubouchi T."/>
            <person name="Morono Y."/>
            <person name="Uchiyama I."/>
            <person name="Ito T."/>
            <person name="Fujiyama A."/>
            <person name="Inagaki F."/>
            <person name="Takami H."/>
        </authorList>
    </citation>
    <scope>NUCLEOTIDE SEQUENCE</scope>
    <source>
        <strain evidence="1">Expedition CK06-06</strain>
    </source>
</reference>